<protein>
    <recommendedName>
        <fullName evidence="1">F-box domain-containing protein</fullName>
    </recommendedName>
</protein>
<keyword evidence="3" id="KW-1185">Reference proteome</keyword>
<gene>
    <name evidence="2" type="ORF">GALMADRAFT_224794</name>
</gene>
<evidence type="ECO:0000313" key="3">
    <source>
        <dbReference type="Proteomes" id="UP000027222"/>
    </source>
</evidence>
<feature type="domain" description="F-box" evidence="1">
    <location>
        <begin position="43"/>
        <end position="92"/>
    </location>
</feature>
<dbReference type="Pfam" id="PF12937">
    <property type="entry name" value="F-box-like"/>
    <property type="match status" value="1"/>
</dbReference>
<dbReference type="InterPro" id="IPR001810">
    <property type="entry name" value="F-box_dom"/>
</dbReference>
<dbReference type="AlphaFoldDB" id="A0A067T2L0"/>
<name>A0A067T2L0_GALM3</name>
<dbReference type="SUPFAM" id="SSF81383">
    <property type="entry name" value="F-box domain"/>
    <property type="match status" value="1"/>
</dbReference>
<reference evidence="3" key="1">
    <citation type="journal article" date="2014" name="Proc. Natl. Acad. Sci. U.S.A.">
        <title>Extensive sampling of basidiomycete genomes demonstrates inadequacy of the white-rot/brown-rot paradigm for wood decay fungi.</title>
        <authorList>
            <person name="Riley R."/>
            <person name="Salamov A.A."/>
            <person name="Brown D.W."/>
            <person name="Nagy L.G."/>
            <person name="Floudas D."/>
            <person name="Held B.W."/>
            <person name="Levasseur A."/>
            <person name="Lombard V."/>
            <person name="Morin E."/>
            <person name="Otillar R."/>
            <person name="Lindquist E.A."/>
            <person name="Sun H."/>
            <person name="LaButti K.M."/>
            <person name="Schmutz J."/>
            <person name="Jabbour D."/>
            <person name="Luo H."/>
            <person name="Baker S.E."/>
            <person name="Pisabarro A.G."/>
            <person name="Walton J.D."/>
            <person name="Blanchette R.A."/>
            <person name="Henrissat B."/>
            <person name="Martin F."/>
            <person name="Cullen D."/>
            <person name="Hibbett D.S."/>
            <person name="Grigoriev I.V."/>
        </authorList>
    </citation>
    <scope>NUCLEOTIDE SEQUENCE [LARGE SCALE GENOMIC DNA]</scope>
    <source>
        <strain evidence="3">CBS 339.88</strain>
    </source>
</reference>
<dbReference type="CDD" id="cd09917">
    <property type="entry name" value="F-box_SF"/>
    <property type="match status" value="1"/>
</dbReference>
<sequence>MKNTETKRNNRFSLYVLKGSTKFRKRNAVCDTAAKTMAEAEIVQRIEELPVELILEIFSWATPRSLLNLSRTTKSWHSLLTSRSSIPLWKTARSNLDDFPDIPDDLNELQYANLAFGTTCSFCFKTYRNTRVVWVPRLRTCGRCLKSRFMLEEVLEKNPIRYSAHLNPLITFPSFSVKTRGRDQEFTTSYYPIDFCDSLQEEFEQTRNPNMWALVYWRMRWIRVRQAETFALWCERHPDAC</sequence>
<dbReference type="Gene3D" id="1.20.1280.50">
    <property type="match status" value="1"/>
</dbReference>
<dbReference type="OrthoDB" id="2322499at2759"/>
<dbReference type="Proteomes" id="UP000027222">
    <property type="component" value="Unassembled WGS sequence"/>
</dbReference>
<accession>A0A067T2L0</accession>
<dbReference type="PROSITE" id="PS50181">
    <property type="entry name" value="FBOX"/>
    <property type="match status" value="1"/>
</dbReference>
<dbReference type="EMBL" id="KL142376">
    <property type="protein sequence ID" value="KDR77405.1"/>
    <property type="molecule type" value="Genomic_DNA"/>
</dbReference>
<evidence type="ECO:0000259" key="1">
    <source>
        <dbReference type="PROSITE" id="PS50181"/>
    </source>
</evidence>
<dbReference type="InterPro" id="IPR036047">
    <property type="entry name" value="F-box-like_dom_sf"/>
</dbReference>
<dbReference type="SMART" id="SM00256">
    <property type="entry name" value="FBOX"/>
    <property type="match status" value="1"/>
</dbReference>
<proteinExistence type="predicted"/>
<dbReference type="HOGENOM" id="CLU_1151856_0_0_1"/>
<evidence type="ECO:0000313" key="2">
    <source>
        <dbReference type="EMBL" id="KDR77405.1"/>
    </source>
</evidence>
<organism evidence="2 3">
    <name type="scientific">Galerina marginata (strain CBS 339.88)</name>
    <dbReference type="NCBI Taxonomy" id="685588"/>
    <lineage>
        <taxon>Eukaryota</taxon>
        <taxon>Fungi</taxon>
        <taxon>Dikarya</taxon>
        <taxon>Basidiomycota</taxon>
        <taxon>Agaricomycotina</taxon>
        <taxon>Agaricomycetes</taxon>
        <taxon>Agaricomycetidae</taxon>
        <taxon>Agaricales</taxon>
        <taxon>Agaricineae</taxon>
        <taxon>Strophariaceae</taxon>
        <taxon>Galerina</taxon>
    </lineage>
</organism>